<dbReference type="EMBL" id="JAQFWP010000054">
    <property type="protein sequence ID" value="MDA2807405.1"/>
    <property type="molecule type" value="Genomic_DNA"/>
</dbReference>
<evidence type="ECO:0000313" key="4">
    <source>
        <dbReference type="Proteomes" id="UP001165685"/>
    </source>
</evidence>
<dbReference type="InterPro" id="IPR036928">
    <property type="entry name" value="AS_sf"/>
</dbReference>
<dbReference type="PANTHER" id="PTHR46310:SF7">
    <property type="entry name" value="AMIDASE 1"/>
    <property type="match status" value="1"/>
</dbReference>
<dbReference type="InterPro" id="IPR023631">
    <property type="entry name" value="Amidase_dom"/>
</dbReference>
<proteinExistence type="predicted"/>
<protein>
    <submittedName>
        <fullName evidence="3">Amidase family protein</fullName>
    </submittedName>
</protein>
<dbReference type="PANTHER" id="PTHR46310">
    <property type="entry name" value="AMIDASE 1"/>
    <property type="match status" value="1"/>
</dbReference>
<feature type="region of interest" description="Disordered" evidence="1">
    <location>
        <begin position="99"/>
        <end position="120"/>
    </location>
</feature>
<comment type="caution">
    <text evidence="3">The sequence shown here is derived from an EMBL/GenBank/DDBJ whole genome shotgun (WGS) entry which is preliminary data.</text>
</comment>
<dbReference type="Proteomes" id="UP001165685">
    <property type="component" value="Unassembled WGS sequence"/>
</dbReference>
<dbReference type="PROSITE" id="PS00571">
    <property type="entry name" value="AMIDASES"/>
    <property type="match status" value="1"/>
</dbReference>
<accession>A0ABT4TRU3</accession>
<gene>
    <name evidence="3" type="ORF">O4U47_23055</name>
</gene>
<dbReference type="Pfam" id="PF01425">
    <property type="entry name" value="Amidase"/>
    <property type="match status" value="1"/>
</dbReference>
<dbReference type="RefSeq" id="WP_270680034.1">
    <property type="nucleotide sequence ID" value="NZ_JAQFWP010000054.1"/>
</dbReference>
<reference evidence="3" key="1">
    <citation type="submission" date="2023-01" db="EMBL/GenBank/DDBJ databases">
        <title>Draft genome sequence of Nocardiopsis sp. LSu2-4 isolated from halophytes.</title>
        <authorList>
            <person name="Duangmal K."/>
            <person name="Chantavorakit T."/>
        </authorList>
    </citation>
    <scope>NUCLEOTIDE SEQUENCE</scope>
    <source>
        <strain evidence="3">LSu2-4</strain>
    </source>
</reference>
<sequence>MVAETDETCGDLHCWVPDTFALDPLAGGPLSGVGFAAKDLFAVAGHTSSFGHPRWRGTHGPAEGTAPAVTALRGAGAHLVGMAKLDQLAYSVVGDVGEGEPPLNPAHPDRHTGGSSSGSASAVAGGAADIALGTDTAGSVRVPAACCGVLGLRPTHGALDSTGVLPLASSFDTVGLFAREPGVLRASFDTVEGASPGLGTEEHGITAIYLPDDFPPQTSEATVLAVRGLAVLLAGDLGLPLLRADLTGLVGTEHTELFARLQSREIWDEHAEWVTANAEALDADVRERLRRCESLAAAPLADRKADEAGREHYRDTFARVCPPGAVIALPVLADGAPHKGADLAERQRFRGTTVRLSTPASLAGAPQLTVPVDSEGLPGGRSTGVGLLAAPGHDRVLLHAAEVLYARRAGG</sequence>
<dbReference type="Gene3D" id="3.90.1300.10">
    <property type="entry name" value="Amidase signature (AS) domain"/>
    <property type="match status" value="1"/>
</dbReference>
<keyword evidence="4" id="KW-1185">Reference proteome</keyword>
<dbReference type="SUPFAM" id="SSF75304">
    <property type="entry name" value="Amidase signature (AS) enzymes"/>
    <property type="match status" value="1"/>
</dbReference>
<evidence type="ECO:0000313" key="3">
    <source>
        <dbReference type="EMBL" id="MDA2807405.1"/>
    </source>
</evidence>
<feature type="domain" description="Amidase" evidence="2">
    <location>
        <begin position="27"/>
        <end position="197"/>
    </location>
</feature>
<name>A0ABT4TRU3_9ACTN</name>
<dbReference type="InterPro" id="IPR020556">
    <property type="entry name" value="Amidase_CS"/>
</dbReference>
<evidence type="ECO:0000256" key="1">
    <source>
        <dbReference type="SAM" id="MobiDB-lite"/>
    </source>
</evidence>
<organism evidence="3 4">
    <name type="scientific">Nocardiopsis suaedae</name>
    <dbReference type="NCBI Taxonomy" id="3018444"/>
    <lineage>
        <taxon>Bacteria</taxon>
        <taxon>Bacillati</taxon>
        <taxon>Actinomycetota</taxon>
        <taxon>Actinomycetes</taxon>
        <taxon>Streptosporangiales</taxon>
        <taxon>Nocardiopsidaceae</taxon>
        <taxon>Nocardiopsis</taxon>
    </lineage>
</organism>
<evidence type="ECO:0000259" key="2">
    <source>
        <dbReference type="Pfam" id="PF01425"/>
    </source>
</evidence>